<gene>
    <name evidence="8" type="ORF">ENUP19_0011G0033</name>
</gene>
<evidence type="ECO:0000256" key="4">
    <source>
        <dbReference type="ARBA" id="ARBA00022771"/>
    </source>
</evidence>
<evidence type="ECO:0000256" key="2">
    <source>
        <dbReference type="ARBA" id="ARBA00022723"/>
    </source>
</evidence>
<accession>A0ABQ0D8D6</accession>
<dbReference type="PROSITE" id="PS50089">
    <property type="entry name" value="ZF_RING_2"/>
    <property type="match status" value="1"/>
</dbReference>
<reference evidence="8 9" key="1">
    <citation type="journal article" date="2019" name="PLoS Negl. Trop. Dis.">
        <title>Whole genome sequencing of Entamoeba nuttalli reveals mammalian host-related molecular signatures and a novel octapeptide-repeat surface protein.</title>
        <authorList>
            <person name="Tanaka M."/>
            <person name="Makiuchi T."/>
            <person name="Komiyama T."/>
            <person name="Shiina T."/>
            <person name="Osaki K."/>
            <person name="Tachibana H."/>
        </authorList>
    </citation>
    <scope>NUCLEOTIDE SEQUENCE [LARGE SCALE GENOMIC DNA]</scope>
    <source>
        <strain evidence="8 9">P19-061405</strain>
    </source>
</reference>
<feature type="domain" description="RING-type" evidence="7">
    <location>
        <begin position="25"/>
        <end position="69"/>
    </location>
</feature>
<evidence type="ECO:0000313" key="9">
    <source>
        <dbReference type="Proteomes" id="UP001628156"/>
    </source>
</evidence>
<dbReference type="SMART" id="SM00438">
    <property type="entry name" value="ZnF_NFX"/>
    <property type="match status" value="8"/>
</dbReference>
<keyword evidence="9" id="KW-1185">Reference proteome</keyword>
<dbReference type="PANTHER" id="PTHR12360:SF1">
    <property type="entry name" value="NF-X1-TYPE ZINC FINGER PROTEIN NFXL1"/>
    <property type="match status" value="1"/>
</dbReference>
<keyword evidence="5" id="KW-0862">Zinc</keyword>
<dbReference type="PANTHER" id="PTHR12360">
    <property type="entry name" value="NUCLEAR TRANSCRIPTION FACTOR, X-BOX BINDING 1 NFX1"/>
    <property type="match status" value="1"/>
</dbReference>
<dbReference type="InterPro" id="IPR000967">
    <property type="entry name" value="Znf_NFX1"/>
</dbReference>
<evidence type="ECO:0000256" key="5">
    <source>
        <dbReference type="ARBA" id="ARBA00022833"/>
    </source>
</evidence>
<evidence type="ECO:0000256" key="6">
    <source>
        <dbReference type="PROSITE-ProRule" id="PRU00175"/>
    </source>
</evidence>
<proteinExistence type="inferred from homology"/>
<sequence>MTETLAPTTQGQEIMEKLNKQTYECVICMVPIRRYHKIWSCPRCFTVVHSTCVVGWAANKPTWCCPVCRLEFDKPPKPSCFCGKHVEGSKYESAHCCGEICGKYRVGTNCPHPCTRKCHAGPCGPCTAGGKTVKCFCGRNVVHLGCGQDESSRSCGKMCMKELPCRHACIAICHDGPCPKCSVQVEKPCYCGKEKSKFSCGDCVQDSITKGFYSCKNVCGKLLACGKHHCTKLCHSGPCEECPTPISIKTCACGKTHYNRKECIDPFEECPEICGKKLPCGHICHSKCHFGPCKCTEKIQKRCRCGKEIIEVPCGYEGEVTCENVCNDLLNCKVHRCDKKCCLAHGKINSDLHQCFNYCGKELPCGHKCMQICHGNKKCPPCSHMMLTPLTCRCGKTKIMPPIPCGTQPPQCNYPCLIIPPCGHPPVPHSCHFGPCPKCTSLTEKTCYCGKNKVKIPCYIESASCGQICGKPMPCGVHVCKRVCHDGPCTENSQCPYECGKKKPYCTHYCNSKCHGDTPCPTTPCDQLVEVKCGCGFRKVQVVCGATPEHPWEDKVLDCNEECAKEQERRKKAHLEERKVDYPLWMLCLYDACGKVSKVLENTVIDFATNLEQNTLSLLPMNQLCNLLLTYLCMYYKINVSTGLIQKQVRLMLGKKVDSPPILCVPTVFDTLTQYKEMFHPKDQEYEFVINVIVYDNELNEKTMIIHLTQISDIAYDSIVRFLKRMKYSCRQVRVDWRNMLLFYKDIDSLEYAVNNFKKMKGIVIRDDLLVPDEKEEIKLYNEDDTLSNISLRILSGMLNETFKNKNIVGKIMMDMSAYSREALSNYSTTWKYLKEQKDPTLELDVKTPQFFSMKEMYIDFNVNRTQINQIVGYHDQILSFDMNLYIGPSEDKRVQVQWNKDIGEGGKYFHFFKTISNEKEVSLLRRKKLFVWIEYKNKDVIGHRANVNLYFEARFLPLISQKKNKQPKK</sequence>
<dbReference type="SUPFAM" id="SSF57850">
    <property type="entry name" value="RING/U-box"/>
    <property type="match status" value="1"/>
</dbReference>
<keyword evidence="3" id="KW-0677">Repeat</keyword>
<comment type="similarity">
    <text evidence="1">Belongs to the NFX1 family.</text>
</comment>
<dbReference type="EMBL" id="BAAFRS010000011">
    <property type="protein sequence ID" value="GAB1219033.1"/>
    <property type="molecule type" value="Genomic_DNA"/>
</dbReference>
<dbReference type="InterPro" id="IPR034078">
    <property type="entry name" value="NFX1_fam"/>
</dbReference>
<keyword evidence="2" id="KW-0479">Metal-binding</keyword>
<evidence type="ECO:0000259" key="7">
    <source>
        <dbReference type="PROSITE" id="PS50089"/>
    </source>
</evidence>
<evidence type="ECO:0000256" key="1">
    <source>
        <dbReference type="ARBA" id="ARBA00007269"/>
    </source>
</evidence>
<keyword evidence="4 6" id="KW-0863">Zinc-finger</keyword>
<comment type="caution">
    <text evidence="8">The sequence shown here is derived from an EMBL/GenBank/DDBJ whole genome shotgun (WGS) entry which is preliminary data.</text>
</comment>
<name>A0ABQ0D8D6_9EUKA</name>
<evidence type="ECO:0000313" key="8">
    <source>
        <dbReference type="EMBL" id="GAB1219033.1"/>
    </source>
</evidence>
<protein>
    <recommendedName>
        <fullName evidence="7">RING-type domain-containing protein</fullName>
    </recommendedName>
</protein>
<dbReference type="Proteomes" id="UP001628156">
    <property type="component" value="Unassembled WGS sequence"/>
</dbReference>
<dbReference type="CDD" id="cd06008">
    <property type="entry name" value="NF-X1-zinc-finger"/>
    <property type="match status" value="6"/>
</dbReference>
<dbReference type="InterPro" id="IPR001841">
    <property type="entry name" value="Znf_RING"/>
</dbReference>
<organism evidence="8 9">
    <name type="scientific">Entamoeba nuttalli</name>
    <dbReference type="NCBI Taxonomy" id="412467"/>
    <lineage>
        <taxon>Eukaryota</taxon>
        <taxon>Amoebozoa</taxon>
        <taxon>Evosea</taxon>
        <taxon>Archamoebae</taxon>
        <taxon>Mastigamoebida</taxon>
        <taxon>Entamoebidae</taxon>
        <taxon>Entamoeba</taxon>
    </lineage>
</organism>
<evidence type="ECO:0000256" key="3">
    <source>
        <dbReference type="ARBA" id="ARBA00022737"/>
    </source>
</evidence>